<dbReference type="PANTHER" id="PTHR43023">
    <property type="entry name" value="PROTEIN TRIGALACTOSYLDIACYLGLYCEROL 3, CHLOROPLASTIC"/>
    <property type="match status" value="1"/>
</dbReference>
<evidence type="ECO:0000313" key="5">
    <source>
        <dbReference type="EMBL" id="AEH45047.1"/>
    </source>
</evidence>
<evidence type="ECO:0000313" key="6">
    <source>
        <dbReference type="Proteomes" id="UP000006793"/>
    </source>
</evidence>
<keyword evidence="3" id="KW-0067">ATP-binding</keyword>
<dbReference type="PaxDb" id="667014-Thein_1179"/>
<evidence type="ECO:0000256" key="2">
    <source>
        <dbReference type="ARBA" id="ARBA00022741"/>
    </source>
</evidence>
<dbReference type="KEGG" id="tid:Thein_1179"/>
<keyword evidence="1" id="KW-0813">Transport</keyword>
<proteinExistence type="predicted"/>
<feature type="domain" description="ABC transporter" evidence="4">
    <location>
        <begin position="2"/>
        <end position="238"/>
    </location>
</feature>
<keyword evidence="6" id="KW-1185">Reference proteome</keyword>
<dbReference type="SMART" id="SM00382">
    <property type="entry name" value="AAA"/>
    <property type="match status" value="1"/>
</dbReference>
<dbReference type="CDD" id="cd03261">
    <property type="entry name" value="ABC_Org_Solvent_Resistant"/>
    <property type="match status" value="1"/>
</dbReference>
<dbReference type="FunCoup" id="F8A8T0">
    <property type="interactions" value="229"/>
</dbReference>
<dbReference type="Pfam" id="PF00005">
    <property type="entry name" value="ABC_tran"/>
    <property type="match status" value="1"/>
</dbReference>
<dbReference type="HOGENOM" id="CLU_000604_1_22_0"/>
<accession>F8A8T0</accession>
<sequence>MIKIIDLYKSFGKHQVLRGVNLKIPAGKMTFIMGASGTGKSVLLKHIIGLISPDKGQILVDGKDITKLSERELMKVRKRFGMLFQEGALFDSMTVGENVAFPLKEHTKLSEKEIRARVELKLSQVGLLEAINKMPSELSGGMKKRVALARALALDPEIVLFDEPTTGLDPIMQESISYLIKETQERLNLTCVVISHDVPIAFAVADKIAFLYEGQVVEEGPPEKIKKSEHPFVKKFIRALPACFKEGHHEKE</sequence>
<dbReference type="InterPro" id="IPR003593">
    <property type="entry name" value="AAA+_ATPase"/>
</dbReference>
<dbReference type="AlphaFoldDB" id="F8A8T0"/>
<dbReference type="InterPro" id="IPR017871">
    <property type="entry name" value="ABC_transporter-like_CS"/>
</dbReference>
<reference evidence="6" key="1">
    <citation type="submission" date="2011-04" db="EMBL/GenBank/DDBJ databases">
        <title>The complete genome of Thermodesulfatator indicus DSM 15286.</title>
        <authorList>
            <person name="Lucas S."/>
            <person name="Copeland A."/>
            <person name="Lapidus A."/>
            <person name="Bruce D."/>
            <person name="Goodwin L."/>
            <person name="Pitluck S."/>
            <person name="Peters L."/>
            <person name="Kyrpides N."/>
            <person name="Mavromatis K."/>
            <person name="Pagani I."/>
            <person name="Ivanova N."/>
            <person name="Saunders L."/>
            <person name="Detter J.C."/>
            <person name="Tapia R."/>
            <person name="Han C."/>
            <person name="Land M."/>
            <person name="Hauser L."/>
            <person name="Markowitz V."/>
            <person name="Cheng J.-F."/>
            <person name="Hugenholtz P."/>
            <person name="Woyke T."/>
            <person name="Wu D."/>
            <person name="Spring S."/>
            <person name="Schroeder M."/>
            <person name="Brambilla E."/>
            <person name="Klenk H.-P."/>
            <person name="Eisen J.A."/>
        </authorList>
    </citation>
    <scope>NUCLEOTIDE SEQUENCE [LARGE SCALE GENOMIC DNA]</scope>
    <source>
        <strain evidence="6">DSM 15286 / JCM 11887 / CIR29812</strain>
    </source>
</reference>
<dbReference type="InterPro" id="IPR027417">
    <property type="entry name" value="P-loop_NTPase"/>
</dbReference>
<gene>
    <name evidence="5" type="ordered locus">Thein_1179</name>
</gene>
<dbReference type="OrthoDB" id="9804199at2"/>
<dbReference type="Gene3D" id="3.40.50.300">
    <property type="entry name" value="P-loop containing nucleotide triphosphate hydrolases"/>
    <property type="match status" value="1"/>
</dbReference>
<dbReference type="SUPFAM" id="SSF52540">
    <property type="entry name" value="P-loop containing nucleoside triphosphate hydrolases"/>
    <property type="match status" value="1"/>
</dbReference>
<dbReference type="EMBL" id="CP002683">
    <property type="protein sequence ID" value="AEH45047.1"/>
    <property type="molecule type" value="Genomic_DNA"/>
</dbReference>
<dbReference type="GO" id="GO:0016887">
    <property type="term" value="F:ATP hydrolysis activity"/>
    <property type="evidence" value="ECO:0007669"/>
    <property type="project" value="InterPro"/>
</dbReference>
<dbReference type="Proteomes" id="UP000006793">
    <property type="component" value="Chromosome"/>
</dbReference>
<dbReference type="PATRIC" id="fig|667014.3.peg.1215"/>
<evidence type="ECO:0000259" key="4">
    <source>
        <dbReference type="PROSITE" id="PS50893"/>
    </source>
</evidence>
<reference evidence="5 6" key="2">
    <citation type="journal article" date="2012" name="Stand. Genomic Sci.">
        <title>Complete genome sequence of the thermophilic sulfate-reducing ocean bacterium Thermodesulfatator indicus type strain (CIR29812(T)).</title>
        <authorList>
            <person name="Anderson I."/>
            <person name="Saunders E."/>
            <person name="Lapidus A."/>
            <person name="Nolan M."/>
            <person name="Lucas S."/>
            <person name="Tice H."/>
            <person name="Del Rio T.G."/>
            <person name="Cheng J.F."/>
            <person name="Han C."/>
            <person name="Tapia R."/>
            <person name="Goodwin L.A."/>
            <person name="Pitluck S."/>
            <person name="Liolios K."/>
            <person name="Mavromatis K."/>
            <person name="Pagani I."/>
            <person name="Ivanova N."/>
            <person name="Mikhailova N."/>
            <person name="Pati A."/>
            <person name="Chen A."/>
            <person name="Palaniappan K."/>
            <person name="Land M."/>
            <person name="Hauser L."/>
            <person name="Jeffries C.D."/>
            <person name="Chang Y.J."/>
            <person name="Brambilla E.M."/>
            <person name="Rohde M."/>
            <person name="Spring S."/>
            <person name="Goker M."/>
            <person name="Detter J.C."/>
            <person name="Woyke T."/>
            <person name="Bristow J."/>
            <person name="Eisen J.A."/>
            <person name="Markowitz V."/>
            <person name="Hugenholtz P."/>
            <person name="Kyrpides N.C."/>
            <person name="Klenk H.P."/>
        </authorList>
    </citation>
    <scope>NUCLEOTIDE SEQUENCE [LARGE SCALE GENOMIC DNA]</scope>
    <source>
        <strain evidence="6">DSM 15286 / JCM 11887 / CIR29812</strain>
    </source>
</reference>
<dbReference type="InParanoid" id="F8A8T0"/>
<dbReference type="eggNOG" id="COG1127">
    <property type="taxonomic scope" value="Bacteria"/>
</dbReference>
<name>F8A8T0_THEID</name>
<dbReference type="RefSeq" id="WP_013907789.1">
    <property type="nucleotide sequence ID" value="NC_015681.1"/>
</dbReference>
<dbReference type="InterPro" id="IPR003439">
    <property type="entry name" value="ABC_transporter-like_ATP-bd"/>
</dbReference>
<dbReference type="STRING" id="667014.Thein_1179"/>
<evidence type="ECO:0000256" key="3">
    <source>
        <dbReference type="ARBA" id="ARBA00022840"/>
    </source>
</evidence>
<dbReference type="PROSITE" id="PS50893">
    <property type="entry name" value="ABC_TRANSPORTER_2"/>
    <property type="match status" value="1"/>
</dbReference>
<protein>
    <submittedName>
        <fullName evidence="5">ABC transporter related protein</fullName>
    </submittedName>
</protein>
<evidence type="ECO:0000256" key="1">
    <source>
        <dbReference type="ARBA" id="ARBA00022448"/>
    </source>
</evidence>
<dbReference type="PANTHER" id="PTHR43023:SF6">
    <property type="entry name" value="INTERMEMBRANE PHOSPHOLIPID TRANSPORT SYSTEM ATP-BINDING PROTEIN MLAF"/>
    <property type="match status" value="1"/>
</dbReference>
<organism evidence="5 6">
    <name type="scientific">Thermodesulfatator indicus (strain DSM 15286 / JCM 11887 / CIR29812)</name>
    <dbReference type="NCBI Taxonomy" id="667014"/>
    <lineage>
        <taxon>Bacteria</taxon>
        <taxon>Pseudomonadati</taxon>
        <taxon>Thermodesulfobacteriota</taxon>
        <taxon>Thermodesulfobacteria</taxon>
        <taxon>Thermodesulfobacteriales</taxon>
        <taxon>Thermodesulfatatoraceae</taxon>
        <taxon>Thermodesulfatator</taxon>
    </lineage>
</organism>
<dbReference type="GO" id="GO:0005524">
    <property type="term" value="F:ATP binding"/>
    <property type="evidence" value="ECO:0007669"/>
    <property type="project" value="UniProtKB-KW"/>
</dbReference>
<dbReference type="PROSITE" id="PS00211">
    <property type="entry name" value="ABC_TRANSPORTER_1"/>
    <property type="match status" value="1"/>
</dbReference>
<keyword evidence="2" id="KW-0547">Nucleotide-binding</keyword>